<dbReference type="RefSeq" id="WP_022397265.1">
    <property type="nucleotide sequence ID" value="NZ_CP029701.1"/>
</dbReference>
<dbReference type="PANTHER" id="PTHR18901">
    <property type="entry name" value="2-DEOXYGLUCOSE-6-PHOSPHATE PHOSPHATASE 2"/>
    <property type="match status" value="1"/>
</dbReference>
<sequence length="231" mass="25554">MTNPDHLDDSLAAVRKARELLHRARAVIFDFDGLLVDTEYAIYSSWERVFASCGHALPLDLFNQCLGSGYTHWNPGEHLEQLTGRTFDWEAVNGRRQEEIVRDLEHAGLLPGACELIRSLAEAGTPMGVASSSSHRWVDGWLNRLDIMPYFQTVVCRDDGLPVKPDPALFLKAAENLGMQPAECLVLEDSQNGTTAAHRAGMPVISIPNRVTEQADFSLATSKIRSLAELL</sequence>
<protein>
    <submittedName>
        <fullName evidence="1">Haloacid dehalogenase</fullName>
    </submittedName>
</protein>
<dbReference type="PRINTS" id="PR00413">
    <property type="entry name" value="HADHALOGNASE"/>
</dbReference>
<proteinExistence type="predicted"/>
<evidence type="ECO:0000313" key="1">
    <source>
        <dbReference type="EMBL" id="QHV63442.1"/>
    </source>
</evidence>
<gene>
    <name evidence="1" type="ORF">DMI76_08735</name>
</gene>
<dbReference type="InterPro" id="IPR006439">
    <property type="entry name" value="HAD-SF_hydro_IA"/>
</dbReference>
<dbReference type="InterPro" id="IPR036412">
    <property type="entry name" value="HAD-like_sf"/>
</dbReference>
<dbReference type="AlphaFoldDB" id="A0AAE6TB99"/>
<evidence type="ECO:0000313" key="2">
    <source>
        <dbReference type="Proteomes" id="UP000642553"/>
    </source>
</evidence>
<accession>A0AAE6TB99</accession>
<dbReference type="NCBIfam" id="TIGR01509">
    <property type="entry name" value="HAD-SF-IA-v3"/>
    <property type="match status" value="1"/>
</dbReference>
<dbReference type="Gene3D" id="1.10.150.240">
    <property type="entry name" value="Putative phosphatase, domain 2"/>
    <property type="match status" value="1"/>
</dbReference>
<dbReference type="InterPro" id="IPR023198">
    <property type="entry name" value="PGP-like_dom2"/>
</dbReference>
<dbReference type="SFLD" id="SFLDS00003">
    <property type="entry name" value="Haloacid_Dehalogenase"/>
    <property type="match status" value="1"/>
</dbReference>
<dbReference type="NCBIfam" id="TIGR01549">
    <property type="entry name" value="HAD-SF-IA-v1"/>
    <property type="match status" value="1"/>
</dbReference>
<dbReference type="Pfam" id="PF13419">
    <property type="entry name" value="HAD_2"/>
    <property type="match status" value="1"/>
</dbReference>
<dbReference type="InterPro" id="IPR023214">
    <property type="entry name" value="HAD_sf"/>
</dbReference>
<dbReference type="Gene3D" id="3.40.50.1000">
    <property type="entry name" value="HAD superfamily/HAD-like"/>
    <property type="match status" value="1"/>
</dbReference>
<name>A0AAE6TB99_9BACT</name>
<organism evidence="1 2">
    <name type="scientific">Akkermansia massiliensis</name>
    <dbReference type="NCBI Taxonomy" id="2927224"/>
    <lineage>
        <taxon>Bacteria</taxon>
        <taxon>Pseudomonadati</taxon>
        <taxon>Verrucomicrobiota</taxon>
        <taxon>Verrucomicrobiia</taxon>
        <taxon>Verrucomicrobiales</taxon>
        <taxon>Akkermansiaceae</taxon>
        <taxon>Akkermansia</taxon>
    </lineage>
</organism>
<dbReference type="EMBL" id="CP029701">
    <property type="protein sequence ID" value="QHV63442.1"/>
    <property type="molecule type" value="Genomic_DNA"/>
</dbReference>
<dbReference type="PANTHER" id="PTHR18901:SF38">
    <property type="entry name" value="PSEUDOURIDINE-5'-PHOSPHATASE"/>
    <property type="match status" value="1"/>
</dbReference>
<dbReference type="Proteomes" id="UP000642553">
    <property type="component" value="Chromosome"/>
</dbReference>
<dbReference type="SFLD" id="SFLDG01129">
    <property type="entry name" value="C1.5:_HAD__Beta-PGM__Phosphata"/>
    <property type="match status" value="1"/>
</dbReference>
<reference evidence="1" key="1">
    <citation type="submission" date="2018-05" db="EMBL/GenBank/DDBJ databases">
        <title>Complete genome sequnece of Akkermansia muciniphila EB-AMDK-40.</title>
        <authorList>
            <person name="Nam Y.-D."/>
            <person name="Chung W.-H."/>
            <person name="Park Y.S."/>
            <person name="Kang J."/>
        </authorList>
    </citation>
    <scope>NUCLEOTIDE SEQUENCE</scope>
    <source>
        <strain evidence="1">EB-AMDK-40</strain>
    </source>
</reference>
<dbReference type="InterPro" id="IPR041492">
    <property type="entry name" value="HAD_2"/>
</dbReference>
<dbReference type="SUPFAM" id="SSF56784">
    <property type="entry name" value="HAD-like"/>
    <property type="match status" value="1"/>
</dbReference>
<dbReference type="CDD" id="cd16423">
    <property type="entry name" value="HAD_BPGM-like"/>
    <property type="match status" value="1"/>
</dbReference>
<dbReference type="SFLD" id="SFLDG01135">
    <property type="entry name" value="C1.5.6:_HAD__Beta-PGM__Phospha"/>
    <property type="match status" value="1"/>
</dbReference>